<dbReference type="Proteomes" id="UP001152422">
    <property type="component" value="Unassembled WGS sequence"/>
</dbReference>
<proteinExistence type="predicted"/>
<name>A0A9X4L210_9STAP</name>
<keyword evidence="2" id="KW-1185">Reference proteome</keyword>
<evidence type="ECO:0000313" key="1">
    <source>
        <dbReference type="EMBL" id="MDG0845359.1"/>
    </source>
</evidence>
<dbReference type="EMBL" id="JAMBQA010000002">
    <property type="protein sequence ID" value="MDG0845359.1"/>
    <property type="molecule type" value="Genomic_DNA"/>
</dbReference>
<dbReference type="RefSeq" id="WP_277582909.1">
    <property type="nucleotide sequence ID" value="NZ_JAMBPY010000002.1"/>
</dbReference>
<accession>A0A9X4L210</accession>
<gene>
    <name evidence="1" type="ORF">M4L89_03895</name>
</gene>
<dbReference type="AlphaFoldDB" id="A0A9X4L210"/>
<protein>
    <submittedName>
        <fullName evidence="1">Uncharacterized protein</fullName>
    </submittedName>
</protein>
<reference evidence="1" key="1">
    <citation type="submission" date="2022-05" db="EMBL/GenBank/DDBJ databases">
        <title>Comparative genomics of Staphylococcus equorum isolates.</title>
        <authorList>
            <person name="Luelf R.H."/>
        </authorList>
    </citation>
    <scope>NUCLEOTIDE SEQUENCE</scope>
    <source>
        <strain evidence="1">TMW 2.2497</strain>
    </source>
</reference>
<comment type="caution">
    <text evidence="1">The sequence shown here is derived from an EMBL/GenBank/DDBJ whole genome shotgun (WGS) entry which is preliminary data.</text>
</comment>
<sequence>MDKQHIKEALNKHSEIIIETIEHDRITVKKIEDNDDDQYLHVLEPKDQKVEIAKITDLQENNFNQL</sequence>
<evidence type="ECO:0000313" key="2">
    <source>
        <dbReference type="Proteomes" id="UP001152422"/>
    </source>
</evidence>
<organism evidence="1 2">
    <name type="scientific">Staphylococcus equorum</name>
    <dbReference type="NCBI Taxonomy" id="246432"/>
    <lineage>
        <taxon>Bacteria</taxon>
        <taxon>Bacillati</taxon>
        <taxon>Bacillota</taxon>
        <taxon>Bacilli</taxon>
        <taxon>Bacillales</taxon>
        <taxon>Staphylococcaceae</taxon>
        <taxon>Staphylococcus</taxon>
    </lineage>
</organism>